<dbReference type="Proteomes" id="UP001234989">
    <property type="component" value="Chromosome 8"/>
</dbReference>
<dbReference type="PANTHER" id="PTHR33240:SF15">
    <property type="entry name" value="GAG-PRO-LIKE PROTEIN"/>
    <property type="match status" value="1"/>
</dbReference>
<feature type="compositionally biased region" description="Polar residues" evidence="1">
    <location>
        <begin position="153"/>
        <end position="169"/>
    </location>
</feature>
<dbReference type="InterPro" id="IPR021109">
    <property type="entry name" value="Peptidase_aspartic_dom_sf"/>
</dbReference>
<dbReference type="AlphaFoldDB" id="A0AAF0ZL39"/>
<evidence type="ECO:0000313" key="3">
    <source>
        <dbReference type="Proteomes" id="UP001234989"/>
    </source>
</evidence>
<keyword evidence="3" id="KW-1185">Reference proteome</keyword>
<dbReference type="Gene3D" id="2.40.70.10">
    <property type="entry name" value="Acid Proteases"/>
    <property type="match status" value="1"/>
</dbReference>
<evidence type="ECO:0000313" key="2">
    <source>
        <dbReference type="EMBL" id="WMV41673.1"/>
    </source>
</evidence>
<name>A0AAF0ZL39_SOLVR</name>
<reference evidence="2" key="1">
    <citation type="submission" date="2023-08" db="EMBL/GenBank/DDBJ databases">
        <title>A de novo genome assembly of Solanum verrucosum Schlechtendal, a Mexican diploid species geographically isolated from the other diploid A-genome species in potato relatives.</title>
        <authorList>
            <person name="Hosaka K."/>
        </authorList>
    </citation>
    <scope>NUCLEOTIDE SEQUENCE</scope>
    <source>
        <tissue evidence="2">Young leaves</tissue>
    </source>
</reference>
<organism evidence="2 3">
    <name type="scientific">Solanum verrucosum</name>
    <dbReference type="NCBI Taxonomy" id="315347"/>
    <lineage>
        <taxon>Eukaryota</taxon>
        <taxon>Viridiplantae</taxon>
        <taxon>Streptophyta</taxon>
        <taxon>Embryophyta</taxon>
        <taxon>Tracheophyta</taxon>
        <taxon>Spermatophyta</taxon>
        <taxon>Magnoliopsida</taxon>
        <taxon>eudicotyledons</taxon>
        <taxon>Gunneridae</taxon>
        <taxon>Pentapetalae</taxon>
        <taxon>asterids</taxon>
        <taxon>lamiids</taxon>
        <taxon>Solanales</taxon>
        <taxon>Solanaceae</taxon>
        <taxon>Solanoideae</taxon>
        <taxon>Solaneae</taxon>
        <taxon>Solanum</taxon>
    </lineage>
</organism>
<feature type="region of interest" description="Disordered" evidence="1">
    <location>
        <begin position="153"/>
        <end position="172"/>
    </location>
</feature>
<sequence>MMLVSEGKIIIDQDETTEAHASVAPNQNKCPRSTFLQFGSLTPIEVDFPRKTLEGSLEIDNHKENEADGWTLVTHKKRRHQAVFRIRLPKTRATRSDVNQLQQSKSIKPCTSQNINGSSSQKVRRPITLDEFFPEKFFCSSPIGATHVISSTDETNGSKGEHNPTITQEHQTDEKVAPCCATIAFTNDDLLLGSKLHNRPLFVVGSVREQHLNRILIDGGSTVNIMPKVVLKKLGISTDELSKSYLTIQGFNQGEQRSIGKIRVRLSIGDLKSNTLIHVIDDKT</sequence>
<proteinExistence type="predicted"/>
<accession>A0AAF0ZL39</accession>
<gene>
    <name evidence="2" type="ORF">MTR67_035058</name>
</gene>
<dbReference type="EMBL" id="CP133619">
    <property type="protein sequence ID" value="WMV41673.1"/>
    <property type="molecule type" value="Genomic_DNA"/>
</dbReference>
<dbReference type="PANTHER" id="PTHR33240">
    <property type="entry name" value="OS08G0508500 PROTEIN"/>
    <property type="match status" value="1"/>
</dbReference>
<evidence type="ECO:0000256" key="1">
    <source>
        <dbReference type="SAM" id="MobiDB-lite"/>
    </source>
</evidence>
<dbReference type="CDD" id="cd00303">
    <property type="entry name" value="retropepsin_like"/>
    <property type="match status" value="1"/>
</dbReference>
<protein>
    <submittedName>
        <fullName evidence="2">Uncharacterized protein</fullName>
    </submittedName>
</protein>